<dbReference type="EMBL" id="CP070496">
    <property type="protein sequence ID" value="QSB04485.1"/>
    <property type="molecule type" value="Genomic_DNA"/>
</dbReference>
<keyword evidence="6 10" id="KW-0547">Nucleotide-binding</keyword>
<evidence type="ECO:0000256" key="6">
    <source>
        <dbReference type="ARBA" id="ARBA00022741"/>
    </source>
</evidence>
<evidence type="ECO:0000313" key="12">
    <source>
        <dbReference type="EMBL" id="QSB04485.1"/>
    </source>
</evidence>
<comment type="function">
    <text evidence="1 10">Catalyzes the reversible adenylation of nicotinate mononucleotide (NaMN) to nicotinic acid adenine dinucleotide (NaAD).</text>
</comment>
<dbReference type="RefSeq" id="WP_213170484.1">
    <property type="nucleotide sequence ID" value="NZ_CP070496.1"/>
</dbReference>
<evidence type="ECO:0000259" key="11">
    <source>
        <dbReference type="Pfam" id="PF01467"/>
    </source>
</evidence>
<evidence type="ECO:0000256" key="9">
    <source>
        <dbReference type="ARBA" id="ARBA00048721"/>
    </source>
</evidence>
<dbReference type="AlphaFoldDB" id="A0A895XN64"/>
<feature type="domain" description="Cytidyltransferase-like" evidence="11">
    <location>
        <begin position="17"/>
        <end position="178"/>
    </location>
</feature>
<protein>
    <recommendedName>
        <fullName evidence="10">Probable nicotinate-nucleotide adenylyltransferase</fullName>
        <ecNumber evidence="10">2.7.7.18</ecNumber>
    </recommendedName>
    <alternativeName>
        <fullName evidence="10">Deamido-NAD(+) diphosphorylase</fullName>
    </alternativeName>
    <alternativeName>
        <fullName evidence="10">Deamido-NAD(+) pyrophosphorylase</fullName>
    </alternativeName>
    <alternativeName>
        <fullName evidence="10">Nicotinate mononucleotide adenylyltransferase</fullName>
        <shortName evidence="10">NaMN adenylyltransferase</shortName>
    </alternativeName>
</protein>
<dbReference type="NCBIfam" id="TIGR00125">
    <property type="entry name" value="cyt_tran_rel"/>
    <property type="match status" value="1"/>
</dbReference>
<keyword evidence="7 10" id="KW-0067">ATP-binding</keyword>
<dbReference type="GO" id="GO:0005524">
    <property type="term" value="F:ATP binding"/>
    <property type="evidence" value="ECO:0007669"/>
    <property type="project" value="UniProtKB-KW"/>
</dbReference>
<dbReference type="CDD" id="cd02165">
    <property type="entry name" value="NMNAT"/>
    <property type="match status" value="1"/>
</dbReference>
<comment type="catalytic activity">
    <reaction evidence="9 10">
        <text>nicotinate beta-D-ribonucleotide + ATP + H(+) = deamido-NAD(+) + diphosphate</text>
        <dbReference type="Rhea" id="RHEA:22860"/>
        <dbReference type="ChEBI" id="CHEBI:15378"/>
        <dbReference type="ChEBI" id="CHEBI:30616"/>
        <dbReference type="ChEBI" id="CHEBI:33019"/>
        <dbReference type="ChEBI" id="CHEBI:57502"/>
        <dbReference type="ChEBI" id="CHEBI:58437"/>
        <dbReference type="EC" id="2.7.7.18"/>
    </reaction>
</comment>
<dbReference type="InterPro" id="IPR005248">
    <property type="entry name" value="NadD/NMNAT"/>
</dbReference>
<dbReference type="PANTHER" id="PTHR39321">
    <property type="entry name" value="NICOTINATE-NUCLEOTIDE ADENYLYLTRANSFERASE-RELATED"/>
    <property type="match status" value="1"/>
</dbReference>
<dbReference type="HAMAP" id="MF_00244">
    <property type="entry name" value="NaMN_adenylyltr"/>
    <property type="match status" value="1"/>
</dbReference>
<name>A0A895XN64_9ACTN</name>
<keyword evidence="8 10" id="KW-0520">NAD</keyword>
<evidence type="ECO:0000256" key="3">
    <source>
        <dbReference type="ARBA" id="ARBA00022642"/>
    </source>
</evidence>
<evidence type="ECO:0000256" key="7">
    <source>
        <dbReference type="ARBA" id="ARBA00022840"/>
    </source>
</evidence>
<dbReference type="KEGG" id="nav:JQS30_11930"/>
<proteinExistence type="inferred from homology"/>
<dbReference type="UniPathway" id="UPA00253">
    <property type="reaction ID" value="UER00332"/>
</dbReference>
<dbReference type="Gene3D" id="3.40.50.620">
    <property type="entry name" value="HUPs"/>
    <property type="match status" value="1"/>
</dbReference>
<dbReference type="InterPro" id="IPR014729">
    <property type="entry name" value="Rossmann-like_a/b/a_fold"/>
</dbReference>
<dbReference type="GO" id="GO:0004515">
    <property type="term" value="F:nicotinate-nucleotide adenylyltransferase activity"/>
    <property type="evidence" value="ECO:0007669"/>
    <property type="project" value="UniProtKB-UniRule"/>
</dbReference>
<comment type="pathway">
    <text evidence="2 10">Cofactor biosynthesis; NAD(+) biosynthesis; deamido-NAD(+) from nicotinate D-ribonucleotide: step 1/1.</text>
</comment>
<evidence type="ECO:0000256" key="5">
    <source>
        <dbReference type="ARBA" id="ARBA00022695"/>
    </source>
</evidence>
<keyword evidence="13" id="KW-1185">Reference proteome</keyword>
<evidence type="ECO:0000256" key="2">
    <source>
        <dbReference type="ARBA" id="ARBA00005019"/>
    </source>
</evidence>
<keyword evidence="3 10" id="KW-0662">Pyridine nucleotide biosynthesis</keyword>
<dbReference type="SUPFAM" id="SSF52374">
    <property type="entry name" value="Nucleotidylyl transferase"/>
    <property type="match status" value="1"/>
</dbReference>
<dbReference type="Pfam" id="PF01467">
    <property type="entry name" value="CTP_transf_like"/>
    <property type="match status" value="1"/>
</dbReference>
<organism evidence="12 13">
    <name type="scientific">Natronoglycomyces albus</name>
    <dbReference type="NCBI Taxonomy" id="2811108"/>
    <lineage>
        <taxon>Bacteria</taxon>
        <taxon>Bacillati</taxon>
        <taxon>Actinomycetota</taxon>
        <taxon>Actinomycetes</taxon>
        <taxon>Glycomycetales</taxon>
        <taxon>Glycomycetaceae</taxon>
        <taxon>Natronoglycomyces</taxon>
    </lineage>
</organism>
<keyword evidence="4 10" id="KW-0808">Transferase</keyword>
<evidence type="ECO:0000256" key="1">
    <source>
        <dbReference type="ARBA" id="ARBA00002324"/>
    </source>
</evidence>
<evidence type="ECO:0000313" key="13">
    <source>
        <dbReference type="Proteomes" id="UP000662939"/>
    </source>
</evidence>
<reference evidence="12" key="1">
    <citation type="submission" date="2021-02" db="EMBL/GenBank/DDBJ databases">
        <title>Natronoglycomyces albus gen. nov., sp. nov, a haloalkaliphilic actinobacterium from a soda solonchak soil.</title>
        <authorList>
            <person name="Sorokin D.Y."/>
            <person name="Khijniak T.V."/>
            <person name="Zakharycheva A.P."/>
            <person name="Boueva O.V."/>
            <person name="Ariskina E.V."/>
            <person name="Hahnke R.L."/>
            <person name="Bunk B."/>
            <person name="Sproer C."/>
            <person name="Schumann P."/>
            <person name="Evtushenko L.I."/>
            <person name="Kublanov I.V."/>
        </authorList>
    </citation>
    <scope>NUCLEOTIDE SEQUENCE</scope>
    <source>
        <strain evidence="12">DSM 106290</strain>
    </source>
</reference>
<evidence type="ECO:0000256" key="8">
    <source>
        <dbReference type="ARBA" id="ARBA00023027"/>
    </source>
</evidence>
<dbReference type="Proteomes" id="UP000662939">
    <property type="component" value="Chromosome"/>
</dbReference>
<accession>A0A895XN64</accession>
<gene>
    <name evidence="10" type="primary">nadD</name>
    <name evidence="12" type="ORF">JQS30_11930</name>
</gene>
<dbReference type="EC" id="2.7.7.18" evidence="10"/>
<dbReference type="InterPro" id="IPR004821">
    <property type="entry name" value="Cyt_trans-like"/>
</dbReference>
<comment type="similarity">
    <text evidence="10">Belongs to the NadD family.</text>
</comment>
<dbReference type="NCBIfam" id="NF000840">
    <property type="entry name" value="PRK00071.1-3"/>
    <property type="match status" value="1"/>
</dbReference>
<dbReference type="PANTHER" id="PTHR39321:SF3">
    <property type="entry name" value="PHOSPHOPANTETHEINE ADENYLYLTRANSFERASE"/>
    <property type="match status" value="1"/>
</dbReference>
<dbReference type="GO" id="GO:0009435">
    <property type="term" value="P:NAD+ biosynthetic process"/>
    <property type="evidence" value="ECO:0007669"/>
    <property type="project" value="UniProtKB-UniRule"/>
</dbReference>
<keyword evidence="5 10" id="KW-0548">Nucleotidyltransferase</keyword>
<dbReference type="NCBIfam" id="TIGR00482">
    <property type="entry name" value="nicotinate (nicotinamide) nucleotide adenylyltransferase"/>
    <property type="match status" value="1"/>
</dbReference>
<evidence type="ECO:0000256" key="4">
    <source>
        <dbReference type="ARBA" id="ARBA00022679"/>
    </source>
</evidence>
<sequence>MGTSVTHSDASASKIGIMGGTFDPIHFAHLAAASEAFDELQLDEVVFVPAGDPWQKSGTGVLASEHRLAMTRLATQEDDRFRVSGVDVQRRGATYAVDTVAAVVAEYDRLVRPYFIIGADTLERLHTWHRIEDLWKQVTFVVVNRPGHSRKRVKLPEDAEVIFVDMPGIEVSSTVCRMRAQQGKPLHYLTPSPVVAYIAQQRLYRR</sequence>
<evidence type="ECO:0000256" key="10">
    <source>
        <dbReference type="HAMAP-Rule" id="MF_00244"/>
    </source>
</evidence>